<evidence type="ECO:0000256" key="10">
    <source>
        <dbReference type="PROSITE-ProRule" id="PRU00409"/>
    </source>
</evidence>
<dbReference type="InterPro" id="IPR037123">
    <property type="entry name" value="PRibGlycinamide_synth_C_sf"/>
</dbReference>
<dbReference type="GO" id="GO:0006189">
    <property type="term" value="P:'de novo' IMP biosynthetic process"/>
    <property type="evidence" value="ECO:0007669"/>
    <property type="project" value="UniProtKB-UniPathway"/>
</dbReference>
<dbReference type="Gene3D" id="3.90.600.10">
    <property type="entry name" value="Phosphoribosylglycinamide synthetase, C-terminal domain"/>
    <property type="match status" value="1"/>
</dbReference>
<sequence>MKTLEIPYELTVGIADGGGRGHAYANACRRSRLAKKILGFKGGDGWSEGPEDKIVQCFSNIDAADVDKIIVESLNQRVQLLIAGQEIFLANGGADKARDAGMKVLGCSRAAARLESSKVWAKWFFAKYGIPTANFETANSPEEATAIVDYWFLIKKVAALVVKADGLAEGKGVISCFSLAEARAAIRETMVAGPVKKTYPEAGKKVVIEEWIGGPGTREMSSTYFSDGDDLVEMIVGVDHKRRFAEDGKVDEKDNRNTGGMGLYAPDPEYTDDIRRQVRRIAKKIIAGMQKEACPFQGILYLGLMIRNGKVYVLEVNVRFGAPEAQGILALLESDFLELAWAAATGQLALVKPKWKKGKVSVTVTLVTGVYPSPITAEYKGFEITGIEEARALGVEILHAGTKLKDGKFVNNGGRVIDIVAVADTFREAIDLANKAAELIYWQDRDYRKDIGRRALAFAA</sequence>
<dbReference type="InterPro" id="IPR011054">
    <property type="entry name" value="Rudment_hybrid_motif"/>
</dbReference>
<accession>A0A1F5NPL6</accession>
<dbReference type="SUPFAM" id="SSF51246">
    <property type="entry name" value="Rudiment single hybrid motif"/>
    <property type="match status" value="1"/>
</dbReference>
<dbReference type="SUPFAM" id="SSF56059">
    <property type="entry name" value="Glutathione synthetase ATP-binding domain-like"/>
    <property type="match status" value="1"/>
</dbReference>
<evidence type="ECO:0000256" key="4">
    <source>
        <dbReference type="ARBA" id="ARBA00022741"/>
    </source>
</evidence>
<evidence type="ECO:0000256" key="1">
    <source>
        <dbReference type="ARBA" id="ARBA00005174"/>
    </source>
</evidence>
<dbReference type="EC" id="6.3.4.13" evidence="2"/>
<evidence type="ECO:0000256" key="7">
    <source>
        <dbReference type="ARBA" id="ARBA00038345"/>
    </source>
</evidence>
<keyword evidence="5" id="KW-0658">Purine biosynthesis</keyword>
<dbReference type="PANTHER" id="PTHR43472">
    <property type="entry name" value="PHOSPHORIBOSYLAMINE--GLYCINE LIGASE"/>
    <property type="match status" value="1"/>
</dbReference>
<dbReference type="UniPathway" id="UPA00074">
    <property type="reaction ID" value="UER00125"/>
</dbReference>
<dbReference type="InterPro" id="IPR013815">
    <property type="entry name" value="ATP_grasp_subdomain_1"/>
</dbReference>
<evidence type="ECO:0000256" key="6">
    <source>
        <dbReference type="ARBA" id="ARBA00022840"/>
    </source>
</evidence>
<dbReference type="Gene3D" id="3.30.1490.20">
    <property type="entry name" value="ATP-grasp fold, A domain"/>
    <property type="match status" value="1"/>
</dbReference>
<comment type="caution">
    <text evidence="12">The sequence shown here is derived from an EMBL/GenBank/DDBJ whole genome shotgun (WGS) entry which is preliminary data.</text>
</comment>
<dbReference type="GO" id="GO:0046872">
    <property type="term" value="F:metal ion binding"/>
    <property type="evidence" value="ECO:0007669"/>
    <property type="project" value="InterPro"/>
</dbReference>
<evidence type="ECO:0000259" key="11">
    <source>
        <dbReference type="PROSITE" id="PS50975"/>
    </source>
</evidence>
<dbReference type="InterPro" id="IPR000115">
    <property type="entry name" value="PRibGlycinamide_synth"/>
</dbReference>
<dbReference type="GO" id="GO:0004637">
    <property type="term" value="F:phosphoribosylamine-glycine ligase activity"/>
    <property type="evidence" value="ECO:0007669"/>
    <property type="project" value="UniProtKB-EC"/>
</dbReference>
<dbReference type="Pfam" id="PF01071">
    <property type="entry name" value="GARS_A"/>
    <property type="match status" value="1"/>
</dbReference>
<dbReference type="PANTHER" id="PTHR43472:SF1">
    <property type="entry name" value="PHOSPHORIBOSYLAMINE--GLYCINE LIGASE, CHLOROPLASTIC"/>
    <property type="match status" value="1"/>
</dbReference>
<evidence type="ECO:0000256" key="8">
    <source>
        <dbReference type="ARBA" id="ARBA00042242"/>
    </source>
</evidence>
<organism evidence="12 13">
    <name type="scientific">Candidatus Doudnabacteria bacterium RIFCSPHIGHO2_01_FULL_46_14</name>
    <dbReference type="NCBI Taxonomy" id="1817824"/>
    <lineage>
        <taxon>Bacteria</taxon>
        <taxon>Candidatus Doudnaibacteriota</taxon>
    </lineage>
</organism>
<dbReference type="Gene3D" id="3.30.470.20">
    <property type="entry name" value="ATP-grasp fold, B domain"/>
    <property type="match status" value="1"/>
</dbReference>
<feature type="domain" description="ATP-grasp" evidence="11">
    <location>
        <begin position="122"/>
        <end position="345"/>
    </location>
</feature>
<evidence type="ECO:0000256" key="9">
    <source>
        <dbReference type="ARBA" id="ARBA00042864"/>
    </source>
</evidence>
<dbReference type="SMART" id="SM01209">
    <property type="entry name" value="GARS_A"/>
    <property type="match status" value="1"/>
</dbReference>
<evidence type="ECO:0000313" key="13">
    <source>
        <dbReference type="Proteomes" id="UP000176864"/>
    </source>
</evidence>
<evidence type="ECO:0000256" key="3">
    <source>
        <dbReference type="ARBA" id="ARBA00022598"/>
    </source>
</evidence>
<keyword evidence="3 12" id="KW-0436">Ligase</keyword>
<protein>
    <recommendedName>
        <fullName evidence="2">phosphoribosylamine--glycine ligase</fullName>
        <ecNumber evidence="2">6.3.4.13</ecNumber>
    </recommendedName>
    <alternativeName>
        <fullName evidence="8">Glycinamide ribonucleotide synthetase</fullName>
    </alternativeName>
    <alternativeName>
        <fullName evidence="9">Phosphoribosylglycinamide synthetase</fullName>
    </alternativeName>
</protein>
<comment type="pathway">
    <text evidence="1">Purine metabolism; IMP biosynthesis via de novo pathway; N(1)-(5-phospho-D-ribosyl)glycinamide from 5-phospho-alpha-D-ribose 1-diphosphate: step 2/2.</text>
</comment>
<evidence type="ECO:0000313" key="12">
    <source>
        <dbReference type="EMBL" id="OGE79320.1"/>
    </source>
</evidence>
<dbReference type="AlphaFoldDB" id="A0A1F5NPL6"/>
<dbReference type="Gene3D" id="3.40.50.20">
    <property type="match status" value="1"/>
</dbReference>
<dbReference type="Pfam" id="PF02843">
    <property type="entry name" value="GARS_C"/>
    <property type="match status" value="1"/>
</dbReference>
<comment type="similarity">
    <text evidence="7">Belongs to the GARS family.</text>
</comment>
<evidence type="ECO:0000256" key="5">
    <source>
        <dbReference type="ARBA" id="ARBA00022755"/>
    </source>
</evidence>
<reference evidence="12 13" key="1">
    <citation type="journal article" date="2016" name="Nat. Commun.">
        <title>Thousands of microbial genomes shed light on interconnected biogeochemical processes in an aquifer system.</title>
        <authorList>
            <person name="Anantharaman K."/>
            <person name="Brown C.T."/>
            <person name="Hug L.A."/>
            <person name="Sharon I."/>
            <person name="Castelle C.J."/>
            <person name="Probst A.J."/>
            <person name="Thomas B.C."/>
            <person name="Singh A."/>
            <person name="Wilkins M.J."/>
            <person name="Karaoz U."/>
            <person name="Brodie E.L."/>
            <person name="Williams K.H."/>
            <person name="Hubbard S.S."/>
            <person name="Banfield J.F."/>
        </authorList>
    </citation>
    <scope>NUCLEOTIDE SEQUENCE [LARGE SCALE GENOMIC DNA]</scope>
</reference>
<name>A0A1F5NPL6_9BACT</name>
<dbReference type="Proteomes" id="UP000176864">
    <property type="component" value="Unassembled WGS sequence"/>
</dbReference>
<evidence type="ECO:0000256" key="2">
    <source>
        <dbReference type="ARBA" id="ARBA00013255"/>
    </source>
</evidence>
<dbReference type="NCBIfam" id="TIGR00877">
    <property type="entry name" value="purD"/>
    <property type="match status" value="1"/>
</dbReference>
<dbReference type="InterPro" id="IPR020560">
    <property type="entry name" value="PRibGlycinamide_synth_C-dom"/>
</dbReference>
<dbReference type="Pfam" id="PF02844">
    <property type="entry name" value="GARS_N"/>
    <property type="match status" value="1"/>
</dbReference>
<dbReference type="InterPro" id="IPR020561">
    <property type="entry name" value="PRibGlycinamid_synth_ATP-grasp"/>
</dbReference>
<keyword evidence="4 10" id="KW-0547">Nucleotide-binding</keyword>
<dbReference type="GO" id="GO:0005524">
    <property type="term" value="F:ATP binding"/>
    <property type="evidence" value="ECO:0007669"/>
    <property type="project" value="UniProtKB-UniRule"/>
</dbReference>
<dbReference type="PROSITE" id="PS50975">
    <property type="entry name" value="ATP_GRASP"/>
    <property type="match status" value="1"/>
</dbReference>
<dbReference type="InterPro" id="IPR016185">
    <property type="entry name" value="PreATP-grasp_dom_sf"/>
</dbReference>
<dbReference type="STRING" id="1817824.A2751_05015"/>
<gene>
    <name evidence="12" type="ORF">A2751_05015</name>
</gene>
<dbReference type="EMBL" id="MFEK01000006">
    <property type="protein sequence ID" value="OGE79320.1"/>
    <property type="molecule type" value="Genomic_DNA"/>
</dbReference>
<dbReference type="SMART" id="SM01210">
    <property type="entry name" value="GARS_C"/>
    <property type="match status" value="1"/>
</dbReference>
<proteinExistence type="inferred from homology"/>
<dbReference type="InterPro" id="IPR011761">
    <property type="entry name" value="ATP-grasp"/>
</dbReference>
<dbReference type="SUPFAM" id="SSF52440">
    <property type="entry name" value="PreATP-grasp domain"/>
    <property type="match status" value="1"/>
</dbReference>
<dbReference type="InterPro" id="IPR020562">
    <property type="entry name" value="PRibGlycinamide_synth_N"/>
</dbReference>
<keyword evidence="6 10" id="KW-0067">ATP-binding</keyword>
<dbReference type="GO" id="GO:0009113">
    <property type="term" value="P:purine nucleobase biosynthetic process"/>
    <property type="evidence" value="ECO:0007669"/>
    <property type="project" value="InterPro"/>
</dbReference>